<accession>A0A1Z4C1X3</accession>
<dbReference type="EMBL" id="CP022129">
    <property type="protein sequence ID" value="ASF47500.1"/>
    <property type="molecule type" value="Genomic_DNA"/>
</dbReference>
<evidence type="ECO:0008006" key="3">
    <source>
        <dbReference type="Google" id="ProtNLM"/>
    </source>
</evidence>
<protein>
    <recommendedName>
        <fullName evidence="3">HTH cro/C1-type domain-containing protein</fullName>
    </recommendedName>
</protein>
<dbReference type="AlphaFoldDB" id="A0A1Z4C1X3"/>
<dbReference type="RefSeq" id="WP_088620372.1">
    <property type="nucleotide sequence ID" value="NZ_CP022129.1"/>
</dbReference>
<organism evidence="1 2">
    <name type="scientific">Methylovulum psychrotolerans</name>
    <dbReference type="NCBI Taxonomy" id="1704499"/>
    <lineage>
        <taxon>Bacteria</taxon>
        <taxon>Pseudomonadati</taxon>
        <taxon>Pseudomonadota</taxon>
        <taxon>Gammaproteobacteria</taxon>
        <taxon>Methylococcales</taxon>
        <taxon>Methylococcaceae</taxon>
        <taxon>Methylovulum</taxon>
    </lineage>
</organism>
<dbReference type="OrthoDB" id="5878776at2"/>
<dbReference type="Proteomes" id="UP000197019">
    <property type="component" value="Chromosome"/>
</dbReference>
<dbReference type="KEGG" id="mpsy:CEK71_16320"/>
<name>A0A1Z4C1X3_9GAMM</name>
<keyword evidence="2" id="KW-1185">Reference proteome</keyword>
<proteinExistence type="predicted"/>
<evidence type="ECO:0000313" key="1">
    <source>
        <dbReference type="EMBL" id="ASF47500.1"/>
    </source>
</evidence>
<sequence length="104" mass="12077">MKTIEPYIIEVKEKLGLETYQETMEYLGMARQAWTAIQKGTGVQEKNAIRIGEVLDISPVEIMAVSLALKAKNNEIRDMWLKLAKEKEEERKKKQKTEEKPQKI</sequence>
<gene>
    <name evidence="1" type="ORF">CEK71_16320</name>
</gene>
<evidence type="ECO:0000313" key="2">
    <source>
        <dbReference type="Proteomes" id="UP000197019"/>
    </source>
</evidence>
<reference evidence="1 2" key="1">
    <citation type="submission" date="2017-06" db="EMBL/GenBank/DDBJ databases">
        <title>Genome Sequencing of the methanotroph Methylovulum psychrotolerants str. HV10-M2 isolated from a high-altitude environment.</title>
        <authorList>
            <person name="Mateos-Rivera A."/>
        </authorList>
    </citation>
    <scope>NUCLEOTIDE SEQUENCE [LARGE SCALE GENOMIC DNA]</scope>
    <source>
        <strain evidence="1 2">HV10_M2</strain>
    </source>
</reference>